<evidence type="ECO:0000256" key="6">
    <source>
        <dbReference type="ARBA" id="ARBA00022989"/>
    </source>
</evidence>
<keyword evidence="4 9" id="KW-0812">Transmembrane</keyword>
<comment type="subcellular location">
    <subcellularLocation>
        <location evidence="9">Cell membrane</location>
        <topology evidence="9">Single-pass membrane protein</topology>
    </subcellularLocation>
    <subcellularLocation>
        <location evidence="1">Membrane</location>
        <topology evidence="1">Single-pass membrane protein</topology>
    </subcellularLocation>
</comment>
<comment type="caution">
    <text evidence="11">The sequence shown here is derived from an EMBL/GenBank/DDBJ whole genome shotgun (WGS) entry which is preliminary data.</text>
</comment>
<evidence type="ECO:0000313" key="11">
    <source>
        <dbReference type="EMBL" id="MBE9399553.1"/>
    </source>
</evidence>
<proteinExistence type="inferred from homology"/>
<evidence type="ECO:0000256" key="8">
    <source>
        <dbReference type="ARBA" id="ARBA00023136"/>
    </source>
</evidence>
<evidence type="ECO:0000256" key="4">
    <source>
        <dbReference type="ARBA" id="ARBA00022692"/>
    </source>
</evidence>
<dbReference type="InterPro" id="IPR003369">
    <property type="entry name" value="TatA/B/E"/>
</dbReference>
<dbReference type="HAMAP" id="MF_00237">
    <property type="entry name" value="TatB"/>
    <property type="match status" value="1"/>
</dbReference>
<keyword evidence="5 9" id="KW-0653">Protein transport</keyword>
<name>A0A8J7FNH0_9GAMM</name>
<keyword evidence="3 9" id="KW-1003">Cell membrane</keyword>
<comment type="similarity">
    <text evidence="9">Belongs to the TatB family.</text>
</comment>
<organism evidence="11 12">
    <name type="scientific">Pontibacterium sinense</name>
    <dbReference type="NCBI Taxonomy" id="2781979"/>
    <lineage>
        <taxon>Bacteria</taxon>
        <taxon>Pseudomonadati</taxon>
        <taxon>Pseudomonadota</taxon>
        <taxon>Gammaproteobacteria</taxon>
        <taxon>Oceanospirillales</taxon>
        <taxon>Oceanospirillaceae</taxon>
        <taxon>Pontibacterium</taxon>
    </lineage>
</organism>
<keyword evidence="8 9" id="KW-0472">Membrane</keyword>
<dbReference type="PRINTS" id="PR01506">
    <property type="entry name" value="TATBPROTEIN"/>
</dbReference>
<evidence type="ECO:0000256" key="3">
    <source>
        <dbReference type="ARBA" id="ARBA00022475"/>
    </source>
</evidence>
<evidence type="ECO:0000313" key="12">
    <source>
        <dbReference type="Proteomes" id="UP000640333"/>
    </source>
</evidence>
<comment type="function">
    <text evidence="9">Part of the twin-arginine translocation (Tat) system that transports large folded proteins containing a characteristic twin-arginine motif in their signal peptide across membranes. Together with TatC, TatB is part of a receptor directly interacting with Tat signal peptides. TatB may form an oligomeric binding site that transiently accommodates folded Tat precursor proteins before their translocation.</text>
</comment>
<keyword evidence="7 9" id="KW-0811">Translocation</keyword>
<accession>A0A8J7FNH0</accession>
<reference evidence="11" key="1">
    <citation type="submission" date="2020-10" db="EMBL/GenBank/DDBJ databases">
        <title>Bacterium isolated from coastal waters sediment.</title>
        <authorList>
            <person name="Chen R.-J."/>
            <person name="Lu D.-C."/>
            <person name="Zhu K.-L."/>
            <person name="Du Z.-J."/>
        </authorList>
    </citation>
    <scope>NUCLEOTIDE SEQUENCE</scope>
    <source>
        <strain evidence="11">N1Y112</strain>
    </source>
</reference>
<evidence type="ECO:0000256" key="5">
    <source>
        <dbReference type="ARBA" id="ARBA00022927"/>
    </source>
</evidence>
<dbReference type="Pfam" id="PF02416">
    <property type="entry name" value="TatA_B_E"/>
    <property type="match status" value="1"/>
</dbReference>
<keyword evidence="6 9" id="KW-1133">Transmembrane helix</keyword>
<gene>
    <name evidence="9 11" type="primary">tatB</name>
    <name evidence="11" type="ORF">IOQ59_20010</name>
</gene>
<dbReference type="AlphaFoldDB" id="A0A8J7FNH0"/>
<dbReference type="PANTHER" id="PTHR33162:SF1">
    <property type="entry name" value="SEC-INDEPENDENT PROTEIN TRANSLOCASE PROTEIN TATA, CHLOROPLASTIC"/>
    <property type="match status" value="1"/>
</dbReference>
<feature type="region of interest" description="Disordered" evidence="10">
    <location>
        <begin position="74"/>
        <end position="140"/>
    </location>
</feature>
<feature type="compositionally biased region" description="Polar residues" evidence="10">
    <location>
        <begin position="82"/>
        <end position="97"/>
    </location>
</feature>
<evidence type="ECO:0000256" key="1">
    <source>
        <dbReference type="ARBA" id="ARBA00004167"/>
    </source>
</evidence>
<dbReference type="InterPro" id="IPR018448">
    <property type="entry name" value="TatB"/>
</dbReference>
<dbReference type="Gene3D" id="1.20.5.3310">
    <property type="match status" value="1"/>
</dbReference>
<dbReference type="GO" id="GO:0033281">
    <property type="term" value="C:TAT protein transport complex"/>
    <property type="evidence" value="ECO:0007669"/>
    <property type="project" value="UniProtKB-UniRule"/>
</dbReference>
<dbReference type="PANTHER" id="PTHR33162">
    <property type="entry name" value="SEC-INDEPENDENT PROTEIN TRANSLOCASE PROTEIN TATA, CHLOROPLASTIC"/>
    <property type="match status" value="1"/>
</dbReference>
<dbReference type="RefSeq" id="WP_193955249.1">
    <property type="nucleotide sequence ID" value="NZ_JADEYS010000030.1"/>
</dbReference>
<evidence type="ECO:0000256" key="7">
    <source>
        <dbReference type="ARBA" id="ARBA00023010"/>
    </source>
</evidence>
<evidence type="ECO:0000256" key="10">
    <source>
        <dbReference type="SAM" id="MobiDB-lite"/>
    </source>
</evidence>
<comment type="subunit">
    <text evidence="9">The Tat system comprises two distinct complexes: a TatABC complex, containing multiple copies of TatA, TatB and TatC subunits, and a separate TatA complex, containing only TatA subunits. Substrates initially bind to the TatABC complex, which probably triggers association of the separate TatA complex to form the active translocon.</text>
</comment>
<dbReference type="GO" id="GO:0043953">
    <property type="term" value="P:protein transport by the Tat complex"/>
    <property type="evidence" value="ECO:0007669"/>
    <property type="project" value="UniProtKB-UniRule"/>
</dbReference>
<feature type="compositionally biased region" description="Polar residues" evidence="10">
    <location>
        <begin position="108"/>
        <end position="117"/>
    </location>
</feature>
<evidence type="ECO:0000256" key="9">
    <source>
        <dbReference type="HAMAP-Rule" id="MF_00237"/>
    </source>
</evidence>
<dbReference type="Proteomes" id="UP000640333">
    <property type="component" value="Unassembled WGS sequence"/>
</dbReference>
<keyword evidence="2 9" id="KW-0813">Transport</keyword>
<dbReference type="EMBL" id="JADEYS010000030">
    <property type="protein sequence ID" value="MBE9399553.1"/>
    <property type="molecule type" value="Genomic_DNA"/>
</dbReference>
<evidence type="ECO:0000256" key="2">
    <source>
        <dbReference type="ARBA" id="ARBA00022448"/>
    </source>
</evidence>
<keyword evidence="12" id="KW-1185">Reference proteome</keyword>
<dbReference type="NCBIfam" id="TIGR01410">
    <property type="entry name" value="tatB"/>
    <property type="match status" value="1"/>
</dbReference>
<sequence length="140" mass="15011">MFDIGFAELLIVAVVALVVLGPEKLPTAARTAGLWVGRIRRTLSGIQSEISEELRIDEMKRTVAIQKEELDKELAEMRTPFTEGSSDDSPFGNSVSSPEELKAKQPVSGESASQPENSIAPPVSTGSEQTAPDAANKTEK</sequence>
<protein>
    <recommendedName>
        <fullName evidence="9">Sec-independent protein translocase protein TatB</fullName>
    </recommendedName>
</protein>
<dbReference type="GO" id="GO:0008320">
    <property type="term" value="F:protein transmembrane transporter activity"/>
    <property type="evidence" value="ECO:0007669"/>
    <property type="project" value="UniProtKB-UniRule"/>
</dbReference>